<comment type="caution">
    <text evidence="2">The sequence shown here is derived from an EMBL/GenBank/DDBJ whole genome shotgun (WGS) entry which is preliminary data.</text>
</comment>
<dbReference type="Proteomes" id="UP000648801">
    <property type="component" value="Unassembled WGS sequence"/>
</dbReference>
<dbReference type="InterPro" id="IPR000160">
    <property type="entry name" value="GGDEF_dom"/>
</dbReference>
<feature type="domain" description="GGDEF" evidence="1">
    <location>
        <begin position="162"/>
        <end position="295"/>
    </location>
</feature>
<dbReference type="PANTHER" id="PTHR44757">
    <property type="entry name" value="DIGUANYLATE CYCLASE DGCP"/>
    <property type="match status" value="1"/>
</dbReference>
<dbReference type="AlphaFoldDB" id="A0A916RED7"/>
<gene>
    <name evidence="2" type="ORF">GCM10011507_00100</name>
</gene>
<organism evidence="2 3">
    <name type="scientific">Edaphobacter acidisoli</name>
    <dbReference type="NCBI Taxonomy" id="2040573"/>
    <lineage>
        <taxon>Bacteria</taxon>
        <taxon>Pseudomonadati</taxon>
        <taxon>Acidobacteriota</taxon>
        <taxon>Terriglobia</taxon>
        <taxon>Terriglobales</taxon>
        <taxon>Acidobacteriaceae</taxon>
        <taxon>Edaphobacter</taxon>
    </lineage>
</organism>
<dbReference type="PANTHER" id="PTHR44757:SF2">
    <property type="entry name" value="BIOFILM ARCHITECTURE MAINTENANCE PROTEIN MBAA"/>
    <property type="match status" value="1"/>
</dbReference>
<dbReference type="PROSITE" id="PS50887">
    <property type="entry name" value="GGDEF"/>
    <property type="match status" value="1"/>
</dbReference>
<sequence length="322" mass="35823">MDHARFLTAAECSLDDFYIFDGIADASGAIVDFTFSYINPNAERRLGVPRESLYGKVLTEVRPFMIKSGLIHQYREVVRTGVPYTCEVFIDDEMIQATWLNVQVVRLGNGIAITSRDVTEHRRRSDHVHYLAHHDHLTGLANRTLLHERLRQAVVHAQNQGRRIAVFLIDVDCFKQINDSLGHADGDVLLATVGQRLLSSVGEADTVARVGGDEFVILMPDFRGIEDIEHCGLQMIRNTSEPIEIGLRKVRLTLSVGVSIFPEGGRTAEELLSNADVAMYNVKDTGRNNLCIFDESLLLAARARNGGSTTELVDEFARSTSV</sequence>
<dbReference type="Gene3D" id="3.30.450.20">
    <property type="entry name" value="PAS domain"/>
    <property type="match status" value="1"/>
</dbReference>
<dbReference type="SMART" id="SM00267">
    <property type="entry name" value="GGDEF"/>
    <property type="match status" value="1"/>
</dbReference>
<evidence type="ECO:0000259" key="1">
    <source>
        <dbReference type="PROSITE" id="PS50887"/>
    </source>
</evidence>
<dbReference type="FunFam" id="3.30.70.270:FF:000001">
    <property type="entry name" value="Diguanylate cyclase domain protein"/>
    <property type="match status" value="1"/>
</dbReference>
<dbReference type="InterPro" id="IPR052155">
    <property type="entry name" value="Biofilm_reg_signaling"/>
</dbReference>
<dbReference type="NCBIfam" id="TIGR00254">
    <property type="entry name" value="GGDEF"/>
    <property type="match status" value="1"/>
</dbReference>
<accession>A0A916RED7</accession>
<dbReference type="GO" id="GO:0003824">
    <property type="term" value="F:catalytic activity"/>
    <property type="evidence" value="ECO:0007669"/>
    <property type="project" value="UniProtKB-ARBA"/>
</dbReference>
<dbReference type="InterPro" id="IPR013656">
    <property type="entry name" value="PAS_4"/>
</dbReference>
<keyword evidence="3" id="KW-1185">Reference proteome</keyword>
<dbReference type="SUPFAM" id="SSF55073">
    <property type="entry name" value="Nucleotide cyclase"/>
    <property type="match status" value="1"/>
</dbReference>
<dbReference type="CDD" id="cd01949">
    <property type="entry name" value="GGDEF"/>
    <property type="match status" value="1"/>
</dbReference>
<dbReference type="Pfam" id="PF00990">
    <property type="entry name" value="GGDEF"/>
    <property type="match status" value="1"/>
</dbReference>
<dbReference type="InterPro" id="IPR043128">
    <property type="entry name" value="Rev_trsase/Diguanyl_cyclase"/>
</dbReference>
<dbReference type="SUPFAM" id="SSF55785">
    <property type="entry name" value="PYP-like sensor domain (PAS domain)"/>
    <property type="match status" value="1"/>
</dbReference>
<reference evidence="2" key="1">
    <citation type="journal article" date="2014" name="Int. J. Syst. Evol. Microbiol.">
        <title>Complete genome sequence of Corynebacterium casei LMG S-19264T (=DSM 44701T), isolated from a smear-ripened cheese.</title>
        <authorList>
            <consortium name="US DOE Joint Genome Institute (JGI-PGF)"/>
            <person name="Walter F."/>
            <person name="Albersmeier A."/>
            <person name="Kalinowski J."/>
            <person name="Ruckert C."/>
        </authorList>
    </citation>
    <scope>NUCLEOTIDE SEQUENCE</scope>
    <source>
        <strain evidence="2">CGMCC 1.15447</strain>
    </source>
</reference>
<proteinExistence type="predicted"/>
<dbReference type="InterPro" id="IPR029787">
    <property type="entry name" value="Nucleotide_cyclase"/>
</dbReference>
<reference evidence="2" key="2">
    <citation type="submission" date="2020-09" db="EMBL/GenBank/DDBJ databases">
        <authorList>
            <person name="Sun Q."/>
            <person name="Zhou Y."/>
        </authorList>
    </citation>
    <scope>NUCLEOTIDE SEQUENCE</scope>
    <source>
        <strain evidence="2">CGMCC 1.15447</strain>
    </source>
</reference>
<dbReference type="Gene3D" id="3.30.70.270">
    <property type="match status" value="1"/>
</dbReference>
<dbReference type="EMBL" id="BMJB01000001">
    <property type="protein sequence ID" value="GGA53022.1"/>
    <property type="molecule type" value="Genomic_DNA"/>
</dbReference>
<dbReference type="CDD" id="cd00130">
    <property type="entry name" value="PAS"/>
    <property type="match status" value="1"/>
</dbReference>
<name>A0A916RED7_9BACT</name>
<dbReference type="Pfam" id="PF08448">
    <property type="entry name" value="PAS_4"/>
    <property type="match status" value="1"/>
</dbReference>
<protein>
    <recommendedName>
        <fullName evidence="1">GGDEF domain-containing protein</fullName>
    </recommendedName>
</protein>
<dbReference type="InterPro" id="IPR035965">
    <property type="entry name" value="PAS-like_dom_sf"/>
</dbReference>
<dbReference type="InterPro" id="IPR000014">
    <property type="entry name" value="PAS"/>
</dbReference>
<evidence type="ECO:0000313" key="3">
    <source>
        <dbReference type="Proteomes" id="UP000648801"/>
    </source>
</evidence>
<evidence type="ECO:0000313" key="2">
    <source>
        <dbReference type="EMBL" id="GGA53022.1"/>
    </source>
</evidence>